<organism evidence="7">
    <name type="scientific">metagenome</name>
    <dbReference type="NCBI Taxonomy" id="256318"/>
    <lineage>
        <taxon>unclassified sequences</taxon>
        <taxon>metagenomes</taxon>
    </lineage>
</organism>
<dbReference type="InterPro" id="IPR039425">
    <property type="entry name" value="RNA_pol_sigma-70-like"/>
</dbReference>
<dbReference type="SUPFAM" id="SSF88946">
    <property type="entry name" value="Sigma2 domain of RNA polymerase sigma factors"/>
    <property type="match status" value="1"/>
</dbReference>
<evidence type="ECO:0000313" key="7">
    <source>
        <dbReference type="EMBL" id="CUR54387.1"/>
    </source>
</evidence>
<dbReference type="InterPro" id="IPR013249">
    <property type="entry name" value="RNA_pol_sigma70_r4_t2"/>
</dbReference>
<sequence length="164" mass="18354">MTAVDRAGARAALRDASNDLLAYFARRVASPEDAADLYGEVMLTAWKRIDMLPESAERQRMWLFVIAAHTLSNHRRTASRRLGLTERLRHHVLASTPAPESAYAVRDAVLRLHQAHRELVMLIHWDGFSIVEAAEILGVNASTARSRYAAAREVLRDALVDEKA</sequence>
<dbReference type="Pfam" id="PF04542">
    <property type="entry name" value="Sigma70_r2"/>
    <property type="match status" value="1"/>
</dbReference>
<evidence type="ECO:0000256" key="2">
    <source>
        <dbReference type="ARBA" id="ARBA00023015"/>
    </source>
</evidence>
<dbReference type="InterPro" id="IPR013324">
    <property type="entry name" value="RNA_pol_sigma_r3/r4-like"/>
</dbReference>
<accession>A0A2P2BXB0</accession>
<dbReference type="NCBIfam" id="TIGR02937">
    <property type="entry name" value="sigma70-ECF"/>
    <property type="match status" value="1"/>
</dbReference>
<evidence type="ECO:0000259" key="5">
    <source>
        <dbReference type="Pfam" id="PF04542"/>
    </source>
</evidence>
<evidence type="ECO:0000259" key="6">
    <source>
        <dbReference type="Pfam" id="PF08281"/>
    </source>
</evidence>
<feature type="domain" description="RNA polymerase sigma-70 region 2" evidence="5">
    <location>
        <begin position="19"/>
        <end position="81"/>
    </location>
</feature>
<evidence type="ECO:0000256" key="4">
    <source>
        <dbReference type="ARBA" id="ARBA00023163"/>
    </source>
</evidence>
<dbReference type="GO" id="GO:0016987">
    <property type="term" value="F:sigma factor activity"/>
    <property type="evidence" value="ECO:0007669"/>
    <property type="project" value="UniProtKB-KW"/>
</dbReference>
<keyword evidence="4" id="KW-0804">Transcription</keyword>
<comment type="similarity">
    <text evidence="1">Belongs to the sigma-70 factor family. ECF subfamily.</text>
</comment>
<evidence type="ECO:0000256" key="1">
    <source>
        <dbReference type="ARBA" id="ARBA00010641"/>
    </source>
</evidence>
<dbReference type="InterPro" id="IPR007627">
    <property type="entry name" value="RNA_pol_sigma70_r2"/>
</dbReference>
<dbReference type="GO" id="GO:0003677">
    <property type="term" value="F:DNA binding"/>
    <property type="evidence" value="ECO:0007669"/>
    <property type="project" value="InterPro"/>
</dbReference>
<protein>
    <submittedName>
        <fullName evidence="7">RNA polymerase, sigma-24 subunit, ECF subfamily</fullName>
    </submittedName>
</protein>
<keyword evidence="3" id="KW-0731">Sigma factor</keyword>
<dbReference type="Gene3D" id="1.10.10.10">
    <property type="entry name" value="Winged helix-like DNA-binding domain superfamily/Winged helix DNA-binding domain"/>
    <property type="match status" value="1"/>
</dbReference>
<name>A0A2P2BXB0_9ZZZZ</name>
<dbReference type="InterPro" id="IPR014284">
    <property type="entry name" value="RNA_pol_sigma-70_dom"/>
</dbReference>
<reference evidence="7" key="1">
    <citation type="submission" date="2015-08" db="EMBL/GenBank/DDBJ databases">
        <authorList>
            <person name="Babu N.S."/>
            <person name="Beckwith C.J."/>
            <person name="Beseler K.G."/>
            <person name="Brison A."/>
            <person name="Carone J.V."/>
            <person name="Caskin T.P."/>
            <person name="Diamond M."/>
            <person name="Durham M.E."/>
            <person name="Foxe J.M."/>
            <person name="Go M."/>
            <person name="Henderson B.A."/>
            <person name="Jones I.B."/>
            <person name="McGettigan J.A."/>
            <person name="Micheletti S.J."/>
            <person name="Nasrallah M.E."/>
            <person name="Ortiz D."/>
            <person name="Piller C.R."/>
            <person name="Privatt S.R."/>
            <person name="Schneider S.L."/>
            <person name="Sharp S."/>
            <person name="Smith T.C."/>
            <person name="Stanton J.D."/>
            <person name="Ullery H.E."/>
            <person name="Wilson R.J."/>
            <person name="Serrano M.G."/>
            <person name="Buck G."/>
            <person name="Lee V."/>
            <person name="Wang Y."/>
            <person name="Carvalho R."/>
            <person name="Voegtly L."/>
            <person name="Shi R."/>
            <person name="Duckworth R."/>
            <person name="Johnson A."/>
            <person name="Loviza R."/>
            <person name="Walstead R."/>
            <person name="Shah Z."/>
            <person name="Kiflezghi M."/>
            <person name="Wade K."/>
            <person name="Ball S.L."/>
            <person name="Bradley K.W."/>
            <person name="Asai D.J."/>
            <person name="Bowman C.A."/>
            <person name="Russell D.A."/>
            <person name="Pope W.H."/>
            <person name="Jacobs-Sera D."/>
            <person name="Hendrix R.W."/>
            <person name="Hatfull G.F."/>
        </authorList>
    </citation>
    <scope>NUCLEOTIDE SEQUENCE</scope>
</reference>
<dbReference type="AlphaFoldDB" id="A0A2P2BXB0"/>
<dbReference type="EMBL" id="CZKA01000007">
    <property type="protein sequence ID" value="CUR54387.1"/>
    <property type="molecule type" value="Genomic_DNA"/>
</dbReference>
<dbReference type="Pfam" id="PF08281">
    <property type="entry name" value="Sigma70_r4_2"/>
    <property type="match status" value="1"/>
</dbReference>
<dbReference type="InterPro" id="IPR036388">
    <property type="entry name" value="WH-like_DNA-bd_sf"/>
</dbReference>
<dbReference type="PANTHER" id="PTHR43133:SF25">
    <property type="entry name" value="RNA POLYMERASE SIGMA FACTOR RFAY-RELATED"/>
    <property type="match status" value="1"/>
</dbReference>
<feature type="domain" description="RNA polymerase sigma factor 70 region 4 type 2" evidence="6">
    <location>
        <begin position="104"/>
        <end position="153"/>
    </location>
</feature>
<dbReference type="GO" id="GO:0006352">
    <property type="term" value="P:DNA-templated transcription initiation"/>
    <property type="evidence" value="ECO:0007669"/>
    <property type="project" value="InterPro"/>
</dbReference>
<keyword evidence="2" id="KW-0805">Transcription regulation</keyword>
<dbReference type="PANTHER" id="PTHR43133">
    <property type="entry name" value="RNA POLYMERASE ECF-TYPE SIGMA FACTO"/>
    <property type="match status" value="1"/>
</dbReference>
<proteinExistence type="inferred from homology"/>
<evidence type="ECO:0000256" key="3">
    <source>
        <dbReference type="ARBA" id="ARBA00023082"/>
    </source>
</evidence>
<gene>
    <name evidence="7" type="ORF">NOCA2150129</name>
</gene>
<dbReference type="Gene3D" id="1.10.1740.10">
    <property type="match status" value="1"/>
</dbReference>
<dbReference type="SUPFAM" id="SSF88659">
    <property type="entry name" value="Sigma3 and sigma4 domains of RNA polymerase sigma factors"/>
    <property type="match status" value="1"/>
</dbReference>
<dbReference type="InterPro" id="IPR013325">
    <property type="entry name" value="RNA_pol_sigma_r2"/>
</dbReference>